<dbReference type="Proteomes" id="UP000001338">
    <property type="component" value="Unassembled WGS sequence"/>
</dbReference>
<feature type="transmembrane region" description="Helical" evidence="1">
    <location>
        <begin position="46"/>
        <end position="67"/>
    </location>
</feature>
<dbReference type="AlphaFoldDB" id="A0A828YXH4"/>
<sequence length="425" mass="47396">MYTSISEKVGLTFSKVKSPFQLPVKLKNSYRDFGFSSIFKKRDRRISGILFMIKKLTLFFILTIILFQVGCSTVIIRPWTPPYKSRSVHEIRVLLGKAEGDLQIRGEGIISVYDANDLLIKKGIDIISLDASRLKAPIRFVSQNMSLGYKSIKVRGAIHLIPQNQGPTLVVNVLPLEEYLLAVVPSEVPYSWPMEALKAQAICARTYAVREILNKKNAFYDVEATTNSQVYGGLEKEHPLTTKAVQDTTGVMAVFEENPIQAFFHSNSGGKTETPENIWGGKKVPYLSVVASEFDSAGDNFYWKETISQELINSKFSNLKLGEIQSIQVLSRTASGRVDLIELSGTDGSSRIRGKDFRQTLGAPVRSLRFGIQKEGNGFLIKGMGSGHGVGLSQWGSFGMAKENYNYVEILRHYYPGTDLARITR</sequence>
<organism evidence="3 4">
    <name type="scientific">Leptospira weilii str. 2006001853</name>
    <dbReference type="NCBI Taxonomy" id="1001589"/>
    <lineage>
        <taxon>Bacteria</taxon>
        <taxon>Pseudomonadati</taxon>
        <taxon>Spirochaetota</taxon>
        <taxon>Spirochaetia</taxon>
        <taxon>Leptospirales</taxon>
        <taxon>Leptospiraceae</taxon>
        <taxon>Leptospira</taxon>
    </lineage>
</organism>
<keyword evidence="1" id="KW-0472">Membrane</keyword>
<keyword evidence="1" id="KW-0812">Transmembrane</keyword>
<dbReference type="GO" id="GO:0030288">
    <property type="term" value="C:outer membrane-bounded periplasmic space"/>
    <property type="evidence" value="ECO:0007669"/>
    <property type="project" value="TreeGrafter"/>
</dbReference>
<gene>
    <name evidence="3" type="ORF">LEP1GSC036_1571</name>
</gene>
<accession>A0A828YXH4</accession>
<dbReference type="InterPro" id="IPR013693">
    <property type="entry name" value="SpoIID/LytB_N"/>
</dbReference>
<name>A0A828YXH4_9LEPT</name>
<dbReference type="Pfam" id="PF08486">
    <property type="entry name" value="SpoIID"/>
    <property type="match status" value="1"/>
</dbReference>
<keyword evidence="1" id="KW-1133">Transmembrane helix</keyword>
<evidence type="ECO:0000313" key="4">
    <source>
        <dbReference type="Proteomes" id="UP000001338"/>
    </source>
</evidence>
<dbReference type="InterPro" id="IPR013486">
    <property type="entry name" value="SpoIID/LytB"/>
</dbReference>
<dbReference type="GO" id="GO:0030435">
    <property type="term" value="P:sporulation resulting in formation of a cellular spore"/>
    <property type="evidence" value="ECO:0007669"/>
    <property type="project" value="InterPro"/>
</dbReference>
<proteinExistence type="predicted"/>
<dbReference type="PANTHER" id="PTHR30032:SF4">
    <property type="entry name" value="AMIDASE ENHANCER"/>
    <property type="match status" value="1"/>
</dbReference>
<comment type="caution">
    <text evidence="3">The sequence shown here is derived from an EMBL/GenBank/DDBJ whole genome shotgun (WGS) entry which is preliminary data.</text>
</comment>
<protein>
    <submittedName>
        <fullName evidence="3">Stage II sporulation protein</fullName>
    </submittedName>
</protein>
<evidence type="ECO:0000256" key="1">
    <source>
        <dbReference type="SAM" id="Phobius"/>
    </source>
</evidence>
<dbReference type="PANTHER" id="PTHR30032">
    <property type="entry name" value="N-ACETYLMURAMOYL-L-ALANINE AMIDASE-RELATED"/>
    <property type="match status" value="1"/>
</dbReference>
<evidence type="ECO:0000313" key="3">
    <source>
        <dbReference type="EMBL" id="EKR62248.1"/>
    </source>
</evidence>
<feature type="domain" description="Sporulation stage II protein D amidase enhancer LytB N-terminal" evidence="2">
    <location>
        <begin position="167"/>
        <end position="253"/>
    </location>
</feature>
<dbReference type="InterPro" id="IPR051922">
    <property type="entry name" value="Bact_Sporulation_Assoc"/>
</dbReference>
<reference evidence="3 4" key="1">
    <citation type="submission" date="2012-10" db="EMBL/GenBank/DDBJ databases">
        <authorList>
            <person name="Harkins D.M."/>
            <person name="Durkin A.S."/>
            <person name="Brinkac L.M."/>
            <person name="Haft D.H."/>
            <person name="Selengut J.D."/>
            <person name="Sanka R."/>
            <person name="DePew J."/>
            <person name="Purushe J."/>
            <person name="Whelen A.C."/>
            <person name="Vinetz J.M."/>
            <person name="Sutton G.G."/>
            <person name="Nierman W.C."/>
            <person name="Fouts D.E."/>
        </authorList>
    </citation>
    <scope>NUCLEOTIDE SEQUENCE [LARGE SCALE GENOMIC DNA]</scope>
    <source>
        <strain evidence="3 4">2006001853</strain>
    </source>
</reference>
<dbReference type="EMBL" id="AFLV02000081">
    <property type="protein sequence ID" value="EKR62248.1"/>
    <property type="molecule type" value="Genomic_DNA"/>
</dbReference>
<dbReference type="NCBIfam" id="TIGR02669">
    <property type="entry name" value="SpoIID_LytB"/>
    <property type="match status" value="1"/>
</dbReference>
<evidence type="ECO:0000259" key="2">
    <source>
        <dbReference type="Pfam" id="PF08486"/>
    </source>
</evidence>